<dbReference type="Proteomes" id="UP000479710">
    <property type="component" value="Unassembled WGS sequence"/>
</dbReference>
<organism evidence="2 3">
    <name type="scientific">Oryza meyeriana var. granulata</name>
    <dbReference type="NCBI Taxonomy" id="110450"/>
    <lineage>
        <taxon>Eukaryota</taxon>
        <taxon>Viridiplantae</taxon>
        <taxon>Streptophyta</taxon>
        <taxon>Embryophyta</taxon>
        <taxon>Tracheophyta</taxon>
        <taxon>Spermatophyta</taxon>
        <taxon>Magnoliopsida</taxon>
        <taxon>Liliopsida</taxon>
        <taxon>Poales</taxon>
        <taxon>Poaceae</taxon>
        <taxon>BOP clade</taxon>
        <taxon>Oryzoideae</taxon>
        <taxon>Oryzeae</taxon>
        <taxon>Oryzinae</taxon>
        <taxon>Oryza</taxon>
        <taxon>Oryza meyeriana</taxon>
    </lineage>
</organism>
<keyword evidence="3" id="KW-1185">Reference proteome</keyword>
<gene>
    <name evidence="2" type="ORF">E2562_008130</name>
</gene>
<comment type="caution">
    <text evidence="2">The sequence shown here is derived from an EMBL/GenBank/DDBJ whole genome shotgun (WGS) entry which is preliminary data.</text>
</comment>
<dbReference type="AlphaFoldDB" id="A0A6G1CG03"/>
<feature type="region of interest" description="Disordered" evidence="1">
    <location>
        <begin position="39"/>
        <end position="58"/>
    </location>
</feature>
<evidence type="ECO:0000256" key="1">
    <source>
        <dbReference type="SAM" id="MobiDB-lite"/>
    </source>
</evidence>
<accession>A0A6G1CG03</accession>
<sequence>MANSPRRYALSTAPTLGFLSPDAQHCDLVRPLQAARDWWRRRRDSRTNSPGQRVAQPADEVRIQEDTRLLPLQGRRSAGACRVAADGRALEMLDRWPDRGGGA</sequence>
<protein>
    <submittedName>
        <fullName evidence="2">Uncharacterized protein</fullName>
    </submittedName>
</protein>
<evidence type="ECO:0000313" key="2">
    <source>
        <dbReference type="EMBL" id="KAF0898543.1"/>
    </source>
</evidence>
<dbReference type="EMBL" id="SPHZ02000009">
    <property type="protein sequence ID" value="KAF0898543.1"/>
    <property type="molecule type" value="Genomic_DNA"/>
</dbReference>
<reference evidence="2 3" key="1">
    <citation type="submission" date="2019-11" db="EMBL/GenBank/DDBJ databases">
        <title>Whole genome sequence of Oryza granulata.</title>
        <authorList>
            <person name="Li W."/>
        </authorList>
    </citation>
    <scope>NUCLEOTIDE SEQUENCE [LARGE SCALE GENOMIC DNA]</scope>
    <source>
        <strain evidence="3">cv. Menghai</strain>
        <tissue evidence="2">Leaf</tissue>
    </source>
</reference>
<name>A0A6G1CG03_9ORYZ</name>
<evidence type="ECO:0000313" key="3">
    <source>
        <dbReference type="Proteomes" id="UP000479710"/>
    </source>
</evidence>
<proteinExistence type="predicted"/>